<feature type="region of interest" description="Disordered" evidence="1">
    <location>
        <begin position="90"/>
        <end position="113"/>
    </location>
</feature>
<dbReference type="Gene3D" id="3.40.605.10">
    <property type="entry name" value="Aldehyde Dehydrogenase, Chain A, domain 1"/>
    <property type="match status" value="1"/>
</dbReference>
<dbReference type="Pfam" id="PF00171">
    <property type="entry name" value="Aldedh"/>
    <property type="match status" value="1"/>
</dbReference>
<dbReference type="SUPFAM" id="SSF53720">
    <property type="entry name" value="ALDH-like"/>
    <property type="match status" value="1"/>
</dbReference>
<sequence length="113" mass="12093">MSKAQKVLIAGQWRDSEAVGTFEPNNPSTRQPTGEVYPVSGEKEVVEAVEAAAVASEQLQAFYPDGVADFIDAFADRIEARADEIVAMANSESGLPASPRLADIELPRTTSQL</sequence>
<dbReference type="InterPro" id="IPR016161">
    <property type="entry name" value="Ald_DH/histidinol_DH"/>
</dbReference>
<accession>A0A382I5H6</accession>
<protein>
    <recommendedName>
        <fullName evidence="2">Aldehyde dehydrogenase domain-containing protein</fullName>
    </recommendedName>
</protein>
<feature type="domain" description="Aldehyde dehydrogenase" evidence="2">
    <location>
        <begin position="13"/>
        <end position="104"/>
    </location>
</feature>
<gene>
    <name evidence="3" type="ORF">METZ01_LOCUS247808</name>
</gene>
<evidence type="ECO:0000313" key="3">
    <source>
        <dbReference type="EMBL" id="SVB94954.1"/>
    </source>
</evidence>
<reference evidence="3" key="1">
    <citation type="submission" date="2018-05" db="EMBL/GenBank/DDBJ databases">
        <authorList>
            <person name="Lanie J.A."/>
            <person name="Ng W.-L."/>
            <person name="Kazmierczak K.M."/>
            <person name="Andrzejewski T.M."/>
            <person name="Davidsen T.M."/>
            <person name="Wayne K.J."/>
            <person name="Tettelin H."/>
            <person name="Glass J.I."/>
            <person name="Rusch D."/>
            <person name="Podicherti R."/>
            <person name="Tsui H.-C.T."/>
            <person name="Winkler M.E."/>
        </authorList>
    </citation>
    <scope>NUCLEOTIDE SEQUENCE</scope>
</reference>
<feature type="non-terminal residue" evidence="3">
    <location>
        <position position="113"/>
    </location>
</feature>
<organism evidence="3">
    <name type="scientific">marine metagenome</name>
    <dbReference type="NCBI Taxonomy" id="408172"/>
    <lineage>
        <taxon>unclassified sequences</taxon>
        <taxon>metagenomes</taxon>
        <taxon>ecological metagenomes</taxon>
    </lineage>
</organism>
<evidence type="ECO:0000256" key="1">
    <source>
        <dbReference type="SAM" id="MobiDB-lite"/>
    </source>
</evidence>
<proteinExistence type="predicted"/>
<dbReference type="AlphaFoldDB" id="A0A382I5H6"/>
<dbReference type="InterPro" id="IPR015590">
    <property type="entry name" value="Aldehyde_DH_dom"/>
</dbReference>
<name>A0A382I5H6_9ZZZZ</name>
<evidence type="ECO:0000259" key="2">
    <source>
        <dbReference type="Pfam" id="PF00171"/>
    </source>
</evidence>
<dbReference type="GO" id="GO:0016491">
    <property type="term" value="F:oxidoreductase activity"/>
    <property type="evidence" value="ECO:0007669"/>
    <property type="project" value="InterPro"/>
</dbReference>
<dbReference type="InterPro" id="IPR016162">
    <property type="entry name" value="Ald_DH_N"/>
</dbReference>
<dbReference type="EMBL" id="UINC01065368">
    <property type="protein sequence ID" value="SVB94954.1"/>
    <property type="molecule type" value="Genomic_DNA"/>
</dbReference>